<dbReference type="Proteomes" id="UP000199155">
    <property type="component" value="Unassembled WGS sequence"/>
</dbReference>
<dbReference type="InterPro" id="IPR046485">
    <property type="entry name" value="DUF6578"/>
</dbReference>
<evidence type="ECO:0000313" key="2">
    <source>
        <dbReference type="Proteomes" id="UP000199155"/>
    </source>
</evidence>
<sequence length="130" mass="14788">MDALTVTVWMDSWQMECCGEPFSTGDAVDWTVHRPDREWLAKVLGPERAAGVDFAEEHHGDADPEREENRVRGTVTALQYVHCRYAPGADRTLHAVPGTALLSDVDRAEKWVEDRGEHRFLGYLVRLRRA</sequence>
<dbReference type="RefSeq" id="WP_245769132.1">
    <property type="nucleotide sequence ID" value="NZ_FNFF01000001.1"/>
</dbReference>
<evidence type="ECO:0000313" key="1">
    <source>
        <dbReference type="EMBL" id="SDJ55735.1"/>
    </source>
</evidence>
<organism evidence="1 2">
    <name type="scientific">Streptomyces indicus</name>
    <dbReference type="NCBI Taxonomy" id="417292"/>
    <lineage>
        <taxon>Bacteria</taxon>
        <taxon>Bacillati</taxon>
        <taxon>Actinomycetota</taxon>
        <taxon>Actinomycetes</taxon>
        <taxon>Kitasatosporales</taxon>
        <taxon>Streptomycetaceae</taxon>
        <taxon>Streptomyces</taxon>
    </lineage>
</organism>
<dbReference type="AlphaFoldDB" id="A0A1G8URL7"/>
<name>A0A1G8URL7_9ACTN</name>
<gene>
    <name evidence="1" type="ORF">SAMN05421806_101985</name>
</gene>
<proteinExistence type="predicted"/>
<dbReference type="EMBL" id="FNFF01000001">
    <property type="protein sequence ID" value="SDJ55735.1"/>
    <property type="molecule type" value="Genomic_DNA"/>
</dbReference>
<protein>
    <submittedName>
        <fullName evidence="1">Uncharacterized protein</fullName>
    </submittedName>
</protein>
<dbReference type="Pfam" id="PF20218">
    <property type="entry name" value="DUF6578"/>
    <property type="match status" value="1"/>
</dbReference>
<reference evidence="1 2" key="1">
    <citation type="submission" date="2016-10" db="EMBL/GenBank/DDBJ databases">
        <authorList>
            <person name="de Groot N.N."/>
        </authorList>
    </citation>
    <scope>NUCLEOTIDE SEQUENCE [LARGE SCALE GENOMIC DNA]</scope>
    <source>
        <strain evidence="1 2">CGMCC 4.5727</strain>
    </source>
</reference>
<keyword evidence="2" id="KW-1185">Reference proteome</keyword>
<accession>A0A1G8URL7</accession>